<dbReference type="SUPFAM" id="SSF82689">
    <property type="entry name" value="Mechanosensitive channel protein MscS (YggB), C-terminal domain"/>
    <property type="match status" value="1"/>
</dbReference>
<evidence type="ECO:0000256" key="1">
    <source>
        <dbReference type="ARBA" id="ARBA00004651"/>
    </source>
</evidence>
<dbReference type="OrthoDB" id="9799209at2"/>
<keyword evidence="4 7" id="KW-0812">Transmembrane</keyword>
<feature type="domain" description="Mechanosensitive ion channel transmembrane helices 2/3" evidence="11">
    <location>
        <begin position="454"/>
        <end position="495"/>
    </location>
</feature>
<evidence type="ECO:0000313" key="13">
    <source>
        <dbReference type="Proteomes" id="UP000321595"/>
    </source>
</evidence>
<evidence type="ECO:0000256" key="8">
    <source>
        <dbReference type="SAM" id="SignalP"/>
    </source>
</evidence>
<feature type="chain" id="PRO_5022693964" evidence="8">
    <location>
        <begin position="21"/>
        <end position="684"/>
    </location>
</feature>
<evidence type="ECO:0000256" key="7">
    <source>
        <dbReference type="SAM" id="Phobius"/>
    </source>
</evidence>
<feature type="transmembrane region" description="Helical" evidence="7">
    <location>
        <begin position="147"/>
        <end position="168"/>
    </location>
</feature>
<dbReference type="InterPro" id="IPR006685">
    <property type="entry name" value="MscS_channel_2nd"/>
</dbReference>
<keyword evidence="3" id="KW-1003">Cell membrane</keyword>
<dbReference type="InterPro" id="IPR052702">
    <property type="entry name" value="MscS-like_channel"/>
</dbReference>
<feature type="transmembrane region" description="Helical" evidence="7">
    <location>
        <begin position="180"/>
        <end position="202"/>
    </location>
</feature>
<dbReference type="SUPFAM" id="SSF82861">
    <property type="entry name" value="Mechanosensitive channel protein MscS (YggB), transmembrane region"/>
    <property type="match status" value="1"/>
</dbReference>
<dbReference type="PANTHER" id="PTHR30347">
    <property type="entry name" value="POTASSIUM CHANNEL RELATED"/>
    <property type="match status" value="1"/>
</dbReference>
<accession>A0A5B8XLF6</accession>
<dbReference type="GO" id="GO:0055085">
    <property type="term" value="P:transmembrane transport"/>
    <property type="evidence" value="ECO:0007669"/>
    <property type="project" value="InterPro"/>
</dbReference>
<feature type="transmembrane region" description="Helical" evidence="7">
    <location>
        <begin position="458"/>
        <end position="486"/>
    </location>
</feature>
<dbReference type="RefSeq" id="WP_146956969.1">
    <property type="nucleotide sequence ID" value="NZ_CP042467.1"/>
</dbReference>
<feature type="transmembrane region" description="Helical" evidence="7">
    <location>
        <begin position="103"/>
        <end position="126"/>
    </location>
</feature>
<dbReference type="Gene3D" id="3.30.70.100">
    <property type="match status" value="1"/>
</dbReference>
<dbReference type="EMBL" id="CP042467">
    <property type="protein sequence ID" value="QED25951.1"/>
    <property type="molecule type" value="Genomic_DNA"/>
</dbReference>
<dbReference type="PANTHER" id="PTHR30347:SF1">
    <property type="entry name" value="MECHANOSENSITIVE CHANNEL MSCK"/>
    <property type="match status" value="1"/>
</dbReference>
<comment type="similarity">
    <text evidence="2">Belongs to the MscS (TC 1.A.23) family.</text>
</comment>
<dbReference type="Gene3D" id="2.30.30.60">
    <property type="match status" value="1"/>
</dbReference>
<evidence type="ECO:0000313" key="12">
    <source>
        <dbReference type="EMBL" id="QED25951.1"/>
    </source>
</evidence>
<dbReference type="InterPro" id="IPR023408">
    <property type="entry name" value="MscS_beta-dom_sf"/>
</dbReference>
<evidence type="ECO:0000256" key="5">
    <source>
        <dbReference type="ARBA" id="ARBA00022989"/>
    </source>
</evidence>
<feature type="domain" description="Mechanosensitive ion channel MscS C-terminal" evidence="10">
    <location>
        <begin position="572"/>
        <end position="654"/>
    </location>
</feature>
<keyword evidence="13" id="KW-1185">Reference proteome</keyword>
<feature type="transmembrane region" description="Helical" evidence="7">
    <location>
        <begin position="223"/>
        <end position="241"/>
    </location>
</feature>
<evidence type="ECO:0000256" key="2">
    <source>
        <dbReference type="ARBA" id="ARBA00008017"/>
    </source>
</evidence>
<dbReference type="Pfam" id="PF21088">
    <property type="entry name" value="MS_channel_1st"/>
    <property type="match status" value="1"/>
</dbReference>
<evidence type="ECO:0000259" key="9">
    <source>
        <dbReference type="Pfam" id="PF00924"/>
    </source>
</evidence>
<dbReference type="InterPro" id="IPR010920">
    <property type="entry name" value="LSM_dom_sf"/>
</dbReference>
<keyword evidence="8" id="KW-0732">Signal</keyword>
<keyword evidence="5 7" id="KW-1133">Transmembrane helix</keyword>
<feature type="signal peptide" evidence="8">
    <location>
        <begin position="1"/>
        <end position="20"/>
    </location>
</feature>
<dbReference type="Proteomes" id="UP000321595">
    <property type="component" value="Chromosome"/>
</dbReference>
<protein>
    <submittedName>
        <fullName evidence="12">Mechanosensitive ion channel</fullName>
    </submittedName>
</protein>
<dbReference type="GO" id="GO:0005886">
    <property type="term" value="C:plasma membrane"/>
    <property type="evidence" value="ECO:0007669"/>
    <property type="project" value="UniProtKB-SubCell"/>
</dbReference>
<dbReference type="Gene3D" id="1.10.287.1260">
    <property type="match status" value="1"/>
</dbReference>
<evidence type="ECO:0000256" key="3">
    <source>
        <dbReference type="ARBA" id="ARBA00022475"/>
    </source>
</evidence>
<dbReference type="InterPro" id="IPR011066">
    <property type="entry name" value="MscS_channel_C_sf"/>
</dbReference>
<comment type="subcellular location">
    <subcellularLocation>
        <location evidence="1">Cell membrane</location>
        <topology evidence="1">Multi-pass membrane protein</topology>
    </subcellularLocation>
</comment>
<evidence type="ECO:0000259" key="11">
    <source>
        <dbReference type="Pfam" id="PF21088"/>
    </source>
</evidence>
<dbReference type="AlphaFoldDB" id="A0A5B8XLF6"/>
<dbReference type="Pfam" id="PF00924">
    <property type="entry name" value="MS_channel_2nd"/>
    <property type="match status" value="1"/>
</dbReference>
<feature type="transmembrane region" description="Helical" evidence="7">
    <location>
        <begin position="406"/>
        <end position="425"/>
    </location>
</feature>
<dbReference type="InterPro" id="IPR049142">
    <property type="entry name" value="MS_channel_1st"/>
</dbReference>
<feature type="transmembrane region" description="Helical" evidence="7">
    <location>
        <begin position="296"/>
        <end position="316"/>
    </location>
</feature>
<feature type="transmembrane region" description="Helical" evidence="7">
    <location>
        <begin position="362"/>
        <end position="386"/>
    </location>
</feature>
<sequence length="684" mass="76150">MLARFLIFFWCMVFAPSVLAQVPKLPETKAEEIPFKLAEGTDFSTSWETSKQKLKDDYSKLFEQEVRVLDSEVDNAILDLANEYFSHVWERPLWVNLVDYTPVFLIILLLIALVWGLDRAILGYLWRKQAVIKIHGIDWVNNLTRASVVLGGRLAPVLVIWGLILFPIQPLFSHAKWTLALGAIALPWLIFRALQACVVGLFGFRLVRVADESARKIAEPVLWLVRVGFWGTALQRIAAALEWPSVITDWLAFISFLGVALTFLAVARIRDEVVELLGGAPDSKYGASIRHRVRRYFYPTVAATVLLFVLAAFGFGRASSFILFRAYGAIFIISAAARMGVWLQERVKERVAKAESRDESELFSSIGSMLRLVAYFAMVILALKLLMLWDPLITLLSVDLFRLGKVGLTLVDLIDASVVVMLAILAGKVLRALLITTVFPKLGIEVGVSYAVNTLLSYAFFVVGVLVALVILGVDFTSLTVVLAALGVGIGLGLQSLTENLVSGFILLFGRSVKKGDVVTVNNVYGRVEDVGARSVVVRTPDNVDMLIPSKNLVNGEVINWSYRDPTIRVHVPVGVSYACKPREIEEILLDAAKEHQQVLKEPAPEVWLVGFGDSSVNFELLVYIDLRFITQRKLIGQLNYIIWDKLTAAHVEIPFPQRDINLRGSEALEKLVKAISKEDGKED</sequence>
<dbReference type="Pfam" id="PF21082">
    <property type="entry name" value="MS_channel_3rd"/>
    <property type="match status" value="1"/>
</dbReference>
<dbReference type="InterPro" id="IPR011014">
    <property type="entry name" value="MscS_channel_TM-2"/>
</dbReference>
<reference evidence="12 13" key="1">
    <citation type="submission" date="2019-08" db="EMBL/GenBank/DDBJ databases">
        <authorList>
            <person name="Liang Q."/>
        </authorList>
    </citation>
    <scope>NUCLEOTIDE SEQUENCE [LARGE SCALE GENOMIC DNA]</scope>
    <source>
        <strain evidence="12 13">V1718</strain>
    </source>
</reference>
<feature type="transmembrane region" description="Helical" evidence="7">
    <location>
        <begin position="247"/>
        <end position="267"/>
    </location>
</feature>
<feature type="transmembrane region" description="Helical" evidence="7">
    <location>
        <begin position="322"/>
        <end position="341"/>
    </location>
</feature>
<dbReference type="SUPFAM" id="SSF50182">
    <property type="entry name" value="Sm-like ribonucleoproteins"/>
    <property type="match status" value="1"/>
</dbReference>
<dbReference type="KEGG" id="bbae:FRD01_01475"/>
<proteinExistence type="inferred from homology"/>
<feature type="domain" description="Mechanosensitive ion channel MscS" evidence="9">
    <location>
        <begin position="497"/>
        <end position="562"/>
    </location>
</feature>
<evidence type="ECO:0000256" key="4">
    <source>
        <dbReference type="ARBA" id="ARBA00022692"/>
    </source>
</evidence>
<dbReference type="InterPro" id="IPR049278">
    <property type="entry name" value="MS_channel_C"/>
</dbReference>
<gene>
    <name evidence="12" type="ORF">FRD01_01475</name>
</gene>
<evidence type="ECO:0000259" key="10">
    <source>
        <dbReference type="Pfam" id="PF21082"/>
    </source>
</evidence>
<keyword evidence="6 7" id="KW-0472">Membrane</keyword>
<evidence type="ECO:0000256" key="6">
    <source>
        <dbReference type="ARBA" id="ARBA00023136"/>
    </source>
</evidence>
<organism evidence="12 13">
    <name type="scientific">Microvenator marinus</name>
    <dbReference type="NCBI Taxonomy" id="2600177"/>
    <lineage>
        <taxon>Bacteria</taxon>
        <taxon>Deltaproteobacteria</taxon>
        <taxon>Bradymonadales</taxon>
        <taxon>Microvenatoraceae</taxon>
        <taxon>Microvenator</taxon>
    </lineage>
</organism>
<name>A0A5B8XLF6_9DELT</name>